<evidence type="ECO:0000256" key="2">
    <source>
        <dbReference type="SAM" id="SignalP"/>
    </source>
</evidence>
<accession>A0ABU6VCW0</accession>
<name>A0ABU6VCW0_9FABA</name>
<comment type="caution">
    <text evidence="3">The sequence shown here is derived from an EMBL/GenBank/DDBJ whole genome shotgun (WGS) entry which is preliminary data.</text>
</comment>
<reference evidence="3 4" key="1">
    <citation type="journal article" date="2023" name="Plants (Basel)">
        <title>Bridging the Gap: Combining Genomics and Transcriptomics Approaches to Understand Stylosanthes scabra, an Orphan Legume from the Brazilian Caatinga.</title>
        <authorList>
            <person name="Ferreira-Neto J.R.C."/>
            <person name="da Silva M.D."/>
            <person name="Binneck E."/>
            <person name="de Melo N.F."/>
            <person name="da Silva R.H."/>
            <person name="de Melo A.L.T.M."/>
            <person name="Pandolfi V."/>
            <person name="Bustamante F.O."/>
            <person name="Brasileiro-Vidal A.C."/>
            <person name="Benko-Iseppon A.M."/>
        </authorList>
    </citation>
    <scope>NUCLEOTIDE SEQUENCE [LARGE SCALE GENOMIC DNA]</scope>
    <source>
        <tissue evidence="3">Leaves</tissue>
    </source>
</reference>
<evidence type="ECO:0000256" key="1">
    <source>
        <dbReference type="SAM" id="Phobius"/>
    </source>
</evidence>
<keyword evidence="2" id="KW-0732">Signal</keyword>
<organism evidence="3 4">
    <name type="scientific">Stylosanthes scabra</name>
    <dbReference type="NCBI Taxonomy" id="79078"/>
    <lineage>
        <taxon>Eukaryota</taxon>
        <taxon>Viridiplantae</taxon>
        <taxon>Streptophyta</taxon>
        <taxon>Embryophyta</taxon>
        <taxon>Tracheophyta</taxon>
        <taxon>Spermatophyta</taxon>
        <taxon>Magnoliopsida</taxon>
        <taxon>eudicotyledons</taxon>
        <taxon>Gunneridae</taxon>
        <taxon>Pentapetalae</taxon>
        <taxon>rosids</taxon>
        <taxon>fabids</taxon>
        <taxon>Fabales</taxon>
        <taxon>Fabaceae</taxon>
        <taxon>Papilionoideae</taxon>
        <taxon>50 kb inversion clade</taxon>
        <taxon>dalbergioids sensu lato</taxon>
        <taxon>Dalbergieae</taxon>
        <taxon>Pterocarpus clade</taxon>
        <taxon>Stylosanthes</taxon>
    </lineage>
</organism>
<feature type="signal peptide" evidence="2">
    <location>
        <begin position="1"/>
        <end position="46"/>
    </location>
</feature>
<proteinExistence type="predicted"/>
<evidence type="ECO:0000313" key="3">
    <source>
        <dbReference type="EMBL" id="MED6170787.1"/>
    </source>
</evidence>
<keyword evidence="1" id="KW-0812">Transmembrane</keyword>
<feature type="transmembrane region" description="Helical" evidence="1">
    <location>
        <begin position="169"/>
        <end position="188"/>
    </location>
</feature>
<sequence length="260" mass="28749">MAIDQLLCRCTIITPRPPPSCRWWPQPPPPLRPLLLLLLLRSFSLCSYPASSSNLLCRPLLSFPSPSPAASVVPATSRSLSTTASPCLVFKLANHRSAPFSPHFLRPAAAITPTVLRMFTPQDVVSHSSFSILFFPHFFNHPAPPIFLLLSDSQTCAGRPRRHCTHRTLILVAAPSALLCSSATGQPLSPLPLFWTMDFQYRFSHLHPLHSLFLLPEYAYAFSYVLLRYAGMLGVTVYAGFLNIGLPKKGDDASYAIKVH</sequence>
<keyword evidence="1" id="KW-1133">Transmembrane helix</keyword>
<dbReference type="Proteomes" id="UP001341840">
    <property type="component" value="Unassembled WGS sequence"/>
</dbReference>
<keyword evidence="4" id="KW-1185">Reference proteome</keyword>
<gene>
    <name evidence="3" type="ORF">PIB30_034473</name>
</gene>
<feature type="chain" id="PRO_5047534921" evidence="2">
    <location>
        <begin position="47"/>
        <end position="260"/>
    </location>
</feature>
<dbReference type="EMBL" id="JASCZI010151195">
    <property type="protein sequence ID" value="MED6170787.1"/>
    <property type="molecule type" value="Genomic_DNA"/>
</dbReference>
<evidence type="ECO:0000313" key="4">
    <source>
        <dbReference type="Proteomes" id="UP001341840"/>
    </source>
</evidence>
<feature type="transmembrane region" description="Helical" evidence="1">
    <location>
        <begin position="218"/>
        <end position="241"/>
    </location>
</feature>
<keyword evidence="1" id="KW-0472">Membrane</keyword>
<protein>
    <submittedName>
        <fullName evidence="3">Uncharacterized protein</fullName>
    </submittedName>
</protein>